<dbReference type="GO" id="GO:0071944">
    <property type="term" value="C:cell periphery"/>
    <property type="evidence" value="ECO:0007669"/>
    <property type="project" value="UniProtKB-ARBA"/>
</dbReference>
<dbReference type="STRING" id="58919.A0A316Z5V5"/>
<evidence type="ECO:0000256" key="2">
    <source>
        <dbReference type="ARBA" id="ARBA00022692"/>
    </source>
</evidence>
<feature type="region of interest" description="Disordered" evidence="5">
    <location>
        <begin position="339"/>
        <end position="366"/>
    </location>
</feature>
<evidence type="ECO:0000256" key="4">
    <source>
        <dbReference type="ARBA" id="ARBA00023136"/>
    </source>
</evidence>
<dbReference type="EMBL" id="KZ819298">
    <property type="protein sequence ID" value="PWN96666.1"/>
    <property type="molecule type" value="Genomic_DNA"/>
</dbReference>
<feature type="compositionally biased region" description="Low complexity" evidence="5">
    <location>
        <begin position="530"/>
        <end position="545"/>
    </location>
</feature>
<keyword evidence="8" id="KW-1185">Reference proteome</keyword>
<keyword evidence="4 6" id="KW-0472">Membrane</keyword>
<keyword evidence="2 6" id="KW-0812">Transmembrane</keyword>
<dbReference type="InterPro" id="IPR051694">
    <property type="entry name" value="Immunoregulatory_rcpt-like"/>
</dbReference>
<dbReference type="RefSeq" id="XP_025596945.1">
    <property type="nucleotide sequence ID" value="XM_025744761.1"/>
</dbReference>
<feature type="compositionally biased region" description="Polar residues" evidence="5">
    <location>
        <begin position="404"/>
        <end position="413"/>
    </location>
</feature>
<feature type="region of interest" description="Disordered" evidence="5">
    <location>
        <begin position="1"/>
        <end position="115"/>
    </location>
</feature>
<feature type="region of interest" description="Disordered" evidence="5">
    <location>
        <begin position="287"/>
        <end position="313"/>
    </location>
</feature>
<feature type="compositionally biased region" description="Basic and acidic residues" evidence="5">
    <location>
        <begin position="39"/>
        <end position="57"/>
    </location>
</feature>
<feature type="compositionally biased region" description="Low complexity" evidence="5">
    <location>
        <begin position="86"/>
        <end position="115"/>
    </location>
</feature>
<evidence type="ECO:0000313" key="7">
    <source>
        <dbReference type="EMBL" id="PWN96666.1"/>
    </source>
</evidence>
<evidence type="ECO:0008006" key="9">
    <source>
        <dbReference type="Google" id="ProtNLM"/>
    </source>
</evidence>
<evidence type="ECO:0000256" key="6">
    <source>
        <dbReference type="SAM" id="Phobius"/>
    </source>
</evidence>
<sequence length="589" mass="61066">MTLDAAEPLGAQRRMNRHRRASADGAGSRPAQWQARDAAAIRREVERAHDEAVERRQFGFFPPDSGNSRPVTPAPGAGGDEEDDGPTPATTTPAATTTRPTTTAASTRPLTTSTSATRCQGLLNCIAEPFTRQRTTSSSTLSSTTSSSSSTHSSTRTTSSVSSDTTTSSSTSSSPTSSLTSSSTPTSTFTPTLTTPTPSTATAVAFVTSSSIASLASATASLEPKSEGPGAGPIIGIVAGALAGVAVLAALIGFLVKKYKSSKEDPYEANPFDRDDFRRQSAMLPEHFDDEDGHQPSMSEHHHASIASGGYGMDQHDSMGAGVGAGMAGAAAAGAYGAHAAHNQGGPRPPTMFERHINGPAAQYSNAPPVPTVGAYFNQEPAPSLPPIAFGTGGDPYSLAGVGNSHSQMNNVNPYAHLNRGPSLNGYGAPQQQQYHQQAPQYDDAGAYGGRPQSGSSTHSGPAARDLTSPFANPHDQQQQYGQAMGGDEHATRDYNYSTTGRPQTSEGRSGTPDLPDVQQTYQLDDEAVPQQQAQAPEAPRSASPFGALDAHGNAPLQVRNLMPGNQHAARPLSTNSTADPSDAYGGCY</sequence>
<evidence type="ECO:0000256" key="5">
    <source>
        <dbReference type="SAM" id="MobiDB-lite"/>
    </source>
</evidence>
<reference evidence="7 8" key="1">
    <citation type="journal article" date="2018" name="Mol. Biol. Evol.">
        <title>Broad Genomic Sampling Reveals a Smut Pathogenic Ancestry of the Fungal Clade Ustilaginomycotina.</title>
        <authorList>
            <person name="Kijpornyongpan T."/>
            <person name="Mondo S.J."/>
            <person name="Barry K."/>
            <person name="Sandor L."/>
            <person name="Lee J."/>
            <person name="Lipzen A."/>
            <person name="Pangilinan J."/>
            <person name="LaButti K."/>
            <person name="Hainaut M."/>
            <person name="Henrissat B."/>
            <person name="Grigoriev I.V."/>
            <person name="Spatafora J.W."/>
            <person name="Aime M.C."/>
        </authorList>
    </citation>
    <scope>NUCLEOTIDE SEQUENCE [LARGE SCALE GENOMIC DNA]</scope>
    <source>
        <strain evidence="7 8">MCA 4186</strain>
    </source>
</reference>
<feature type="transmembrane region" description="Helical" evidence="6">
    <location>
        <begin position="234"/>
        <end position="256"/>
    </location>
</feature>
<dbReference type="PANTHER" id="PTHR15549">
    <property type="entry name" value="PAIRED IMMUNOGLOBULIN-LIKE TYPE 2 RECEPTOR"/>
    <property type="match status" value="1"/>
</dbReference>
<dbReference type="OrthoDB" id="3365738at2759"/>
<dbReference type="GeneID" id="37272305"/>
<dbReference type="AlphaFoldDB" id="A0A316Z5V5"/>
<proteinExistence type="predicted"/>
<dbReference type="Proteomes" id="UP000245946">
    <property type="component" value="Unassembled WGS sequence"/>
</dbReference>
<evidence type="ECO:0000256" key="3">
    <source>
        <dbReference type="ARBA" id="ARBA00022989"/>
    </source>
</evidence>
<protein>
    <recommendedName>
        <fullName evidence="9">CTX-RELATED TYPE I TRANSMEMBRANE PROTEIN</fullName>
    </recommendedName>
</protein>
<keyword evidence="3 6" id="KW-1133">Transmembrane helix</keyword>
<dbReference type="PANTHER" id="PTHR15549:SF26">
    <property type="entry name" value="AXIAL BUDDING PATTERN PROTEIN 2-RELATED"/>
    <property type="match status" value="1"/>
</dbReference>
<accession>A0A316Z5V5</accession>
<evidence type="ECO:0000313" key="8">
    <source>
        <dbReference type="Proteomes" id="UP000245946"/>
    </source>
</evidence>
<dbReference type="GO" id="GO:0016020">
    <property type="term" value="C:membrane"/>
    <property type="evidence" value="ECO:0007669"/>
    <property type="project" value="UniProtKB-SubCell"/>
</dbReference>
<organism evidence="7 8">
    <name type="scientific">Tilletiopsis washingtonensis</name>
    <dbReference type="NCBI Taxonomy" id="58919"/>
    <lineage>
        <taxon>Eukaryota</taxon>
        <taxon>Fungi</taxon>
        <taxon>Dikarya</taxon>
        <taxon>Basidiomycota</taxon>
        <taxon>Ustilaginomycotina</taxon>
        <taxon>Exobasidiomycetes</taxon>
        <taxon>Entylomatales</taxon>
        <taxon>Entylomatales incertae sedis</taxon>
        <taxon>Tilletiopsis</taxon>
    </lineage>
</organism>
<comment type="subcellular location">
    <subcellularLocation>
        <location evidence="1">Membrane</location>
        <topology evidence="1">Single-pass membrane protein</topology>
    </subcellularLocation>
</comment>
<feature type="compositionally biased region" description="Polar residues" evidence="5">
    <location>
        <begin position="495"/>
        <end position="509"/>
    </location>
</feature>
<feature type="region of interest" description="Disordered" evidence="5">
    <location>
        <begin position="401"/>
        <end position="589"/>
    </location>
</feature>
<feature type="compositionally biased region" description="Low complexity" evidence="5">
    <location>
        <begin position="429"/>
        <end position="442"/>
    </location>
</feature>
<name>A0A316Z5V5_9BASI</name>
<evidence type="ECO:0000256" key="1">
    <source>
        <dbReference type="ARBA" id="ARBA00004167"/>
    </source>
</evidence>
<gene>
    <name evidence="7" type="ORF">FA09DRAFT_346619</name>
</gene>
<feature type="region of interest" description="Disordered" evidence="5">
    <location>
        <begin position="133"/>
        <end position="198"/>
    </location>
</feature>